<evidence type="ECO:0000256" key="6">
    <source>
        <dbReference type="RuleBase" id="RU004075"/>
    </source>
</evidence>
<evidence type="ECO:0000259" key="8">
    <source>
        <dbReference type="Pfam" id="PF00266"/>
    </source>
</evidence>
<dbReference type="Gene3D" id="3.90.1150.10">
    <property type="entry name" value="Aspartate Aminotransferase, domain 1"/>
    <property type="match status" value="1"/>
</dbReference>
<dbReference type="SUPFAM" id="SSF53383">
    <property type="entry name" value="PLP-dependent transferases"/>
    <property type="match status" value="1"/>
</dbReference>
<dbReference type="InterPro" id="IPR015422">
    <property type="entry name" value="PyrdxlP-dep_Trfase_small"/>
</dbReference>
<dbReference type="InterPro" id="IPR020578">
    <property type="entry name" value="Aminotrans_V_PyrdxlP_BS"/>
</dbReference>
<dbReference type="InterPro" id="IPR015424">
    <property type="entry name" value="PyrdxlP-dep_Trfase"/>
</dbReference>
<dbReference type="PANTHER" id="PTHR21152">
    <property type="entry name" value="AMINOTRANSFERASE CLASS V"/>
    <property type="match status" value="1"/>
</dbReference>
<evidence type="ECO:0000256" key="7">
    <source>
        <dbReference type="RuleBase" id="RU004504"/>
    </source>
</evidence>
<organism evidence="9">
    <name type="scientific">Staphylothermus marinus</name>
    <dbReference type="NCBI Taxonomy" id="2280"/>
    <lineage>
        <taxon>Archaea</taxon>
        <taxon>Thermoproteota</taxon>
        <taxon>Thermoprotei</taxon>
        <taxon>Desulfurococcales</taxon>
        <taxon>Desulfurococcaceae</taxon>
        <taxon>Staphylothermus</taxon>
    </lineage>
</organism>
<dbReference type="InterPro" id="IPR000192">
    <property type="entry name" value="Aminotrans_V_dom"/>
</dbReference>
<dbReference type="AlphaFoldDB" id="A0A7C4NR57"/>
<keyword evidence="3 9" id="KW-0032">Aminotransferase</keyword>
<evidence type="ECO:0000256" key="4">
    <source>
        <dbReference type="ARBA" id="ARBA00022679"/>
    </source>
</evidence>
<comment type="caution">
    <text evidence="9">The sequence shown here is derived from an EMBL/GenBank/DDBJ whole genome shotgun (WGS) entry which is preliminary data.</text>
</comment>
<feature type="domain" description="Aminotransferase class V" evidence="8">
    <location>
        <begin position="45"/>
        <end position="369"/>
    </location>
</feature>
<dbReference type="GO" id="GO:0008453">
    <property type="term" value="F:alanine-glyoxylate transaminase activity"/>
    <property type="evidence" value="ECO:0007669"/>
    <property type="project" value="TreeGrafter"/>
</dbReference>
<reference evidence="9" key="1">
    <citation type="journal article" date="2020" name="mSystems">
        <title>Genome- and Community-Level Interaction Insights into Carbon Utilization and Element Cycling Functions of Hydrothermarchaeota in Hydrothermal Sediment.</title>
        <authorList>
            <person name="Zhou Z."/>
            <person name="Liu Y."/>
            <person name="Xu W."/>
            <person name="Pan J."/>
            <person name="Luo Z.H."/>
            <person name="Li M."/>
        </authorList>
    </citation>
    <scope>NUCLEOTIDE SEQUENCE [LARGE SCALE GENOMIC DNA]</scope>
    <source>
        <strain evidence="9">SpSt-648</strain>
    </source>
</reference>
<proteinExistence type="inferred from homology"/>
<dbReference type="PANTHER" id="PTHR21152:SF24">
    <property type="entry name" value="ALANINE--GLYOXYLATE AMINOTRANSFERASE 1"/>
    <property type="match status" value="1"/>
</dbReference>
<dbReference type="EMBL" id="DTBP01000023">
    <property type="protein sequence ID" value="HGQ74133.1"/>
    <property type="molecule type" value="Genomic_DNA"/>
</dbReference>
<sequence>MKHGLSYPEVVREVESMIWPRKLKLFTAGPVACFPEVLEAMKFQMFSHRSPEYEELHKDTTYRLQKFLGADKSVVMLIPSSGTGFMEASVRNAVSHDGKVLVTIIGAFGERYLEVVESNGRKGVVLRKELGKPVLPEELDDALKKNPDVEAVTITHNETSTGVLNPLRELAKVVKEHDKLLFVDGVSAMGAADVRFDDWGIDIYFASSQKAFGLPPGLAMAAISERVFEVAKNIPNRGYYFDLILLRNFLEKEWSTPTTPPIPQIIGLNVVLRIVERMGGKEAWLKMYSDRAEKIRRKVVELDLKLFAEPGYYSPTITVVNCPVGVKSGEIYRAMRERGFEIARGYGAVKDTTFRIGHMGYITDDDIEELFINLKIVIDKLRSK</sequence>
<dbReference type="InterPro" id="IPR015421">
    <property type="entry name" value="PyrdxlP-dep_Trfase_major"/>
</dbReference>
<evidence type="ECO:0000313" key="9">
    <source>
        <dbReference type="EMBL" id="HGQ74133.1"/>
    </source>
</evidence>
<dbReference type="PIRSF" id="PIRSF000524">
    <property type="entry name" value="SPT"/>
    <property type="match status" value="1"/>
</dbReference>
<comment type="cofactor">
    <cofactor evidence="1 7">
        <name>pyridoxal 5'-phosphate</name>
        <dbReference type="ChEBI" id="CHEBI:597326"/>
    </cofactor>
</comment>
<gene>
    <name evidence="9" type="ORF">ENU20_03550</name>
</gene>
<keyword evidence="4 9" id="KW-0808">Transferase</keyword>
<accession>A0A7C4NR57</accession>
<dbReference type="Pfam" id="PF00266">
    <property type="entry name" value="Aminotran_5"/>
    <property type="match status" value="1"/>
</dbReference>
<dbReference type="Gene3D" id="3.40.640.10">
    <property type="entry name" value="Type I PLP-dependent aspartate aminotransferase-like (Major domain)"/>
    <property type="match status" value="1"/>
</dbReference>
<protein>
    <submittedName>
        <fullName evidence="9">Alanine--glyoxylate aminotransferase family protein</fullName>
    </submittedName>
</protein>
<keyword evidence="5" id="KW-0663">Pyridoxal phosphate</keyword>
<name>A0A7C4NR57_STAMA</name>
<comment type="similarity">
    <text evidence="2 6">Belongs to the class-V pyridoxal-phosphate-dependent aminotransferase family.</text>
</comment>
<evidence type="ECO:0000256" key="2">
    <source>
        <dbReference type="ARBA" id="ARBA00009236"/>
    </source>
</evidence>
<dbReference type="GO" id="GO:0004760">
    <property type="term" value="F:L-serine-pyruvate transaminase activity"/>
    <property type="evidence" value="ECO:0007669"/>
    <property type="project" value="TreeGrafter"/>
</dbReference>
<evidence type="ECO:0000256" key="5">
    <source>
        <dbReference type="ARBA" id="ARBA00022898"/>
    </source>
</evidence>
<dbReference type="InterPro" id="IPR024169">
    <property type="entry name" value="SP_NH2Trfase/AEP_transaminase"/>
</dbReference>
<dbReference type="PROSITE" id="PS00595">
    <property type="entry name" value="AA_TRANSFER_CLASS_5"/>
    <property type="match status" value="1"/>
</dbReference>
<evidence type="ECO:0000256" key="1">
    <source>
        <dbReference type="ARBA" id="ARBA00001933"/>
    </source>
</evidence>
<dbReference type="GO" id="GO:0019265">
    <property type="term" value="P:glycine biosynthetic process, by transamination of glyoxylate"/>
    <property type="evidence" value="ECO:0007669"/>
    <property type="project" value="TreeGrafter"/>
</dbReference>
<evidence type="ECO:0000256" key="3">
    <source>
        <dbReference type="ARBA" id="ARBA00022576"/>
    </source>
</evidence>